<dbReference type="InterPro" id="IPR039651">
    <property type="entry name" value="FixC-like"/>
</dbReference>
<evidence type="ECO:0000313" key="8">
    <source>
        <dbReference type="Proteomes" id="UP000664545"/>
    </source>
</evidence>
<comment type="caution">
    <text evidence="7">The sequence shown here is derived from an EMBL/GenBank/DDBJ whole genome shotgun (WGS) entry which is preliminary data.</text>
</comment>
<sequence length="431" mass="47973">MSEKFDAIIVGAGVAGLAAAYTMAKEGLHVIVLEKGQHPGSKNVMGGVLYRQMMDEIIPDFWKEAPIERPIVEQRFWMLAKESVVQTGYRGMEWSQPPYNNFTVFRSKFDHWFASKCVEAGALIICETTIKECIIENNHVIGVRTDRPDGDLYADVVILADGVNSLLGKSLGYHREWRKDEVALAVMEELKLPSQKIEDRFNLDKGMGATIEIFGDGTLGMVGTAFIYTNKEHLSIGCGTLLSEMSKKQVKPYELLDYLKQHPMIKPLIAGAEPCEYYAHLIPEGGYKSIPKLVGDGVIVVGDAAQFVNGIHREGSNLAMTSGRYAAETVIRAKKLGSFNESALSYYKDLIYQSYIAKDLKKYKNASHTMETNPAIFNHYIPAANKVMSEMFTVDGISKSQKQKLAMKHITKERSLLRVAIDGIKVLGAMK</sequence>
<keyword evidence="3" id="KW-0285">Flavoprotein</keyword>
<keyword evidence="8" id="KW-1185">Reference proteome</keyword>
<reference evidence="7" key="1">
    <citation type="submission" date="2021-02" db="EMBL/GenBank/DDBJ databases">
        <title>Abyssanaerobacter marinus gen.nov., sp., nov, anaerobic bacterium isolated from the Onnuri vent field of Indian Ocean and suggestion of Mogibacteriaceae fam. nov., and proposal of reclassification of ambiguous this family's genus member.</title>
        <authorList>
            <person name="Kim Y.J."/>
            <person name="Yang J.-A."/>
        </authorList>
    </citation>
    <scope>NUCLEOTIDE SEQUENCE</scope>
    <source>
        <strain evidence="7">DSM 2634</strain>
    </source>
</reference>
<dbReference type="GO" id="GO:0016491">
    <property type="term" value="F:oxidoreductase activity"/>
    <property type="evidence" value="ECO:0007669"/>
    <property type="project" value="UniProtKB-KW"/>
</dbReference>
<dbReference type="PANTHER" id="PTHR43624">
    <property type="entry name" value="ELECTRON TRANSFER FLAVOPROTEIN-QUINONE OXIDOREDUCTASE YDIS-RELATED"/>
    <property type="match status" value="1"/>
</dbReference>
<evidence type="ECO:0000256" key="3">
    <source>
        <dbReference type="ARBA" id="ARBA00022630"/>
    </source>
</evidence>
<dbReference type="RefSeq" id="WP_206581297.1">
    <property type="nucleotide sequence ID" value="NZ_JAFJZZ010000001.1"/>
</dbReference>
<dbReference type="EMBL" id="JAFJZZ010000001">
    <property type="protein sequence ID" value="MBN7772497.1"/>
    <property type="molecule type" value="Genomic_DNA"/>
</dbReference>
<gene>
    <name evidence="7" type="ORF">JYB65_03905</name>
</gene>
<dbReference type="InterPro" id="IPR036188">
    <property type="entry name" value="FAD/NAD-bd_sf"/>
</dbReference>
<evidence type="ECO:0000256" key="2">
    <source>
        <dbReference type="ARBA" id="ARBA00006796"/>
    </source>
</evidence>
<dbReference type="Pfam" id="PF12831">
    <property type="entry name" value="FAD_oxidored"/>
    <property type="match status" value="1"/>
</dbReference>
<evidence type="ECO:0000313" key="7">
    <source>
        <dbReference type="EMBL" id="MBN7772497.1"/>
    </source>
</evidence>
<dbReference type="Gene3D" id="3.50.50.60">
    <property type="entry name" value="FAD/NAD(P)-binding domain"/>
    <property type="match status" value="1"/>
</dbReference>
<dbReference type="SUPFAM" id="SSF54373">
    <property type="entry name" value="FAD-linked reductases, C-terminal domain"/>
    <property type="match status" value="1"/>
</dbReference>
<dbReference type="PRINTS" id="PR00420">
    <property type="entry name" value="RNGMNOXGNASE"/>
</dbReference>
<dbReference type="Proteomes" id="UP000664545">
    <property type="component" value="Unassembled WGS sequence"/>
</dbReference>
<dbReference type="PANTHER" id="PTHR43624:SF2">
    <property type="entry name" value="ELECTRON TRANSFER FLAVOPROTEIN-QUINONE OXIDOREDUCTASE YDIS-RELATED"/>
    <property type="match status" value="1"/>
</dbReference>
<comment type="cofactor">
    <cofactor evidence="1">
        <name>FAD</name>
        <dbReference type="ChEBI" id="CHEBI:57692"/>
    </cofactor>
</comment>
<dbReference type="InterPro" id="IPR059103">
    <property type="entry name" value="FixC-like_C"/>
</dbReference>
<protein>
    <submittedName>
        <fullName evidence="7">FAD-dependent oxidoreductase</fullName>
    </submittedName>
</protein>
<proteinExistence type="inferred from homology"/>
<dbReference type="AlphaFoldDB" id="A0A939IGT8"/>
<name>A0A939IGT8_CLOAM</name>
<keyword evidence="4" id="KW-0274">FAD</keyword>
<evidence type="ECO:0000256" key="5">
    <source>
        <dbReference type="ARBA" id="ARBA00023002"/>
    </source>
</evidence>
<feature type="domain" description="FixC-like C-terminal" evidence="6">
    <location>
        <begin position="367"/>
        <end position="431"/>
    </location>
</feature>
<organism evidence="7 8">
    <name type="scientific">Clostridium aminobutyricum</name>
    <dbReference type="NCBI Taxonomy" id="33953"/>
    <lineage>
        <taxon>Bacteria</taxon>
        <taxon>Bacillati</taxon>
        <taxon>Bacillota</taxon>
        <taxon>Clostridia</taxon>
        <taxon>Eubacteriales</taxon>
        <taxon>Clostridiaceae</taxon>
        <taxon>Clostridium</taxon>
    </lineage>
</organism>
<comment type="similarity">
    <text evidence="2">Belongs to the ETF-QO/FixC family.</text>
</comment>
<evidence type="ECO:0000256" key="1">
    <source>
        <dbReference type="ARBA" id="ARBA00001974"/>
    </source>
</evidence>
<evidence type="ECO:0000259" key="6">
    <source>
        <dbReference type="Pfam" id="PF26311"/>
    </source>
</evidence>
<keyword evidence="5" id="KW-0560">Oxidoreductase</keyword>
<dbReference type="Pfam" id="PF26311">
    <property type="entry name" value="ETF-QO_FixC_C"/>
    <property type="match status" value="1"/>
</dbReference>
<evidence type="ECO:0000256" key="4">
    <source>
        <dbReference type="ARBA" id="ARBA00022827"/>
    </source>
</evidence>
<dbReference type="SUPFAM" id="SSF51905">
    <property type="entry name" value="FAD/NAD(P)-binding domain"/>
    <property type="match status" value="1"/>
</dbReference>
<accession>A0A939IGT8</accession>